<gene>
    <name evidence="1" type="ORF">SAMN02745910_04350</name>
</gene>
<evidence type="ECO:0000313" key="1">
    <source>
        <dbReference type="EMBL" id="SFQ85261.1"/>
    </source>
</evidence>
<proteinExistence type="predicted"/>
<dbReference type="InterPro" id="IPR032710">
    <property type="entry name" value="NTF2-like_dom_sf"/>
</dbReference>
<keyword evidence="2" id="KW-1185">Reference proteome</keyword>
<comment type="caution">
    <text evidence="1">The sequence shown here is derived from an EMBL/GenBank/DDBJ whole genome shotgun (WGS) entry which is preliminary data.</text>
</comment>
<accession>A0A1I6BWF0</accession>
<evidence type="ECO:0008006" key="3">
    <source>
        <dbReference type="Google" id="ProtNLM"/>
    </source>
</evidence>
<name>A0A1I6BWF0_9BACI</name>
<dbReference type="EMBL" id="FOXX01000015">
    <property type="protein sequence ID" value="SFQ85261.1"/>
    <property type="molecule type" value="Genomic_DNA"/>
</dbReference>
<dbReference type="RefSeq" id="WP_061802703.1">
    <property type="nucleotide sequence ID" value="NZ_FOXX01000015.1"/>
</dbReference>
<organism evidence="1 2">
    <name type="scientific">Priestia endophytica DSM 13796</name>
    <dbReference type="NCBI Taxonomy" id="1121089"/>
    <lineage>
        <taxon>Bacteria</taxon>
        <taxon>Bacillati</taxon>
        <taxon>Bacillota</taxon>
        <taxon>Bacilli</taxon>
        <taxon>Bacillales</taxon>
        <taxon>Bacillaceae</taxon>
        <taxon>Priestia</taxon>
    </lineage>
</organism>
<reference evidence="1 2" key="1">
    <citation type="submission" date="2016-10" db="EMBL/GenBank/DDBJ databases">
        <authorList>
            <person name="Varghese N."/>
            <person name="Submissions S."/>
        </authorList>
    </citation>
    <scope>NUCLEOTIDE SEQUENCE [LARGE SCALE GENOMIC DNA]</scope>
    <source>
        <strain evidence="1 2">DSM 13796</strain>
    </source>
</reference>
<sequence length="139" mass="16089">MNKNEVYTFLSNMYKDVLLDLNVNKVSQYFSPDYIQVTDGLQSNLNEFLNHLLTLKSIVKSLSQSPFYHFLYDEEEEAATLRYDVNVEKKTGEKGKVEVIAIFTLINGKIIKCHELTHVIENKEEFRDIGKINTIVNPV</sequence>
<dbReference type="GeneID" id="93712891"/>
<dbReference type="Gene3D" id="3.10.450.50">
    <property type="match status" value="1"/>
</dbReference>
<evidence type="ECO:0000313" key="2">
    <source>
        <dbReference type="Proteomes" id="UP000182762"/>
    </source>
</evidence>
<protein>
    <recommendedName>
        <fullName evidence="3">SnoaL-like domain-containing protein</fullName>
    </recommendedName>
</protein>
<dbReference type="SUPFAM" id="SSF54427">
    <property type="entry name" value="NTF2-like"/>
    <property type="match status" value="1"/>
</dbReference>
<dbReference type="Proteomes" id="UP000182762">
    <property type="component" value="Unassembled WGS sequence"/>
</dbReference>